<proteinExistence type="predicted"/>
<keyword evidence="3" id="KW-1185">Reference proteome</keyword>
<sequence length="269" mass="29139">MFPANAIDAHVHLVGSDYVLSPKAVETPPEGALNHWLSRYRRHLADMGCTRGVIVHSILYGTDNSITLDAVASMGEGFVAVVLVPDDVSDAELDRLADAGARAVRLNYVHGGVLTWEGAKALAPRLAARGLHIEMLAHSHLHLAELAPDVRRMPCPVVFDHCAWPDATLGTDDPGHRALCRLLADGHAYTKLSAPHRWSANRDEARAIRGSLLAANPERCLWGSDWPHLMLGGVAVPDALAQRDDLLAQMTAGEARQVFVDTPSALYRI</sequence>
<dbReference type="PANTHER" id="PTHR35563:SF2">
    <property type="entry name" value="BARREL METAL-DEPENDENT HYDROLASE, PUTATIVE (AFU_ORTHOLOGUE AFUA_1G16240)-RELATED"/>
    <property type="match status" value="1"/>
</dbReference>
<protein>
    <recommendedName>
        <fullName evidence="1">Amidohydrolase-related domain-containing protein</fullName>
    </recommendedName>
</protein>
<dbReference type="Pfam" id="PF04909">
    <property type="entry name" value="Amidohydro_2"/>
    <property type="match status" value="1"/>
</dbReference>
<dbReference type="InterPro" id="IPR032466">
    <property type="entry name" value="Metal_Hydrolase"/>
</dbReference>
<evidence type="ECO:0000313" key="2">
    <source>
        <dbReference type="EMBL" id="KNG93998.1"/>
    </source>
</evidence>
<dbReference type="AlphaFoldDB" id="A0A0L1JRJ3"/>
<dbReference type="GO" id="GO:0016787">
    <property type="term" value="F:hydrolase activity"/>
    <property type="evidence" value="ECO:0007669"/>
    <property type="project" value="InterPro"/>
</dbReference>
<organism evidence="2 3">
    <name type="scientific">Pseudaestuariivita atlantica</name>
    <dbReference type="NCBI Taxonomy" id="1317121"/>
    <lineage>
        <taxon>Bacteria</taxon>
        <taxon>Pseudomonadati</taxon>
        <taxon>Pseudomonadota</taxon>
        <taxon>Alphaproteobacteria</taxon>
        <taxon>Rhodobacterales</taxon>
        <taxon>Paracoccaceae</taxon>
        <taxon>Pseudaestuariivita</taxon>
    </lineage>
</organism>
<evidence type="ECO:0000313" key="3">
    <source>
        <dbReference type="Proteomes" id="UP000036938"/>
    </source>
</evidence>
<reference evidence="2 3" key="1">
    <citation type="journal article" date="2015" name="Int. J. Syst. Evol. Microbiol.">
        <title>Aestuariivita atlantica sp. nov., isolated from deep sea sediment of the Atlantic Ocean.</title>
        <authorList>
            <person name="Li G."/>
            <person name="Lai Q."/>
            <person name="Du Y."/>
            <person name="Liu X."/>
            <person name="Sun F."/>
            <person name="Shao Z."/>
        </authorList>
    </citation>
    <scope>NUCLEOTIDE SEQUENCE [LARGE SCALE GENOMIC DNA]</scope>
    <source>
        <strain evidence="2 3">22II-S11-z3</strain>
    </source>
</reference>
<dbReference type="InterPro" id="IPR006680">
    <property type="entry name" value="Amidohydro-rel"/>
</dbReference>
<evidence type="ECO:0000259" key="1">
    <source>
        <dbReference type="Pfam" id="PF04909"/>
    </source>
</evidence>
<comment type="caution">
    <text evidence="2">The sequence shown here is derived from an EMBL/GenBank/DDBJ whole genome shotgun (WGS) entry which is preliminary data.</text>
</comment>
<dbReference type="Proteomes" id="UP000036938">
    <property type="component" value="Unassembled WGS sequence"/>
</dbReference>
<dbReference type="PANTHER" id="PTHR35563">
    <property type="entry name" value="BARREL METAL-DEPENDENT HYDROLASE, PUTATIVE (AFU_ORTHOLOGUE AFUA_1G16240)-RELATED"/>
    <property type="match status" value="1"/>
</dbReference>
<accession>A0A0L1JRJ3</accession>
<dbReference type="SUPFAM" id="SSF51556">
    <property type="entry name" value="Metallo-dependent hydrolases"/>
    <property type="match status" value="1"/>
</dbReference>
<dbReference type="Gene3D" id="3.20.20.140">
    <property type="entry name" value="Metal-dependent hydrolases"/>
    <property type="match status" value="1"/>
</dbReference>
<feature type="domain" description="Amidohydrolase-related" evidence="1">
    <location>
        <begin position="7"/>
        <end position="269"/>
    </location>
</feature>
<name>A0A0L1JRJ3_9RHOB</name>
<gene>
    <name evidence="2" type="ORF">ATO11_06955</name>
</gene>
<dbReference type="STRING" id="1317121.ATO11_06955"/>
<dbReference type="InterPro" id="IPR052358">
    <property type="entry name" value="Aro_Compnd_Degr_Hydrolases"/>
</dbReference>
<dbReference type="EMBL" id="AQQZ01000003">
    <property type="protein sequence ID" value="KNG93998.1"/>
    <property type="molecule type" value="Genomic_DNA"/>
</dbReference>
<dbReference type="PATRIC" id="fig|1317121.7.peg.1994"/>